<protein>
    <submittedName>
        <fullName evidence="1">Uncharacterized protein</fullName>
    </submittedName>
</protein>
<dbReference type="AlphaFoldDB" id="A0A0E9TX21"/>
<dbReference type="EMBL" id="GBXM01051107">
    <property type="protein sequence ID" value="JAH57470.1"/>
    <property type="molecule type" value="Transcribed_RNA"/>
</dbReference>
<proteinExistence type="predicted"/>
<organism evidence="1">
    <name type="scientific">Anguilla anguilla</name>
    <name type="common">European freshwater eel</name>
    <name type="synonym">Muraena anguilla</name>
    <dbReference type="NCBI Taxonomy" id="7936"/>
    <lineage>
        <taxon>Eukaryota</taxon>
        <taxon>Metazoa</taxon>
        <taxon>Chordata</taxon>
        <taxon>Craniata</taxon>
        <taxon>Vertebrata</taxon>
        <taxon>Euteleostomi</taxon>
        <taxon>Actinopterygii</taxon>
        <taxon>Neopterygii</taxon>
        <taxon>Teleostei</taxon>
        <taxon>Anguilliformes</taxon>
        <taxon>Anguillidae</taxon>
        <taxon>Anguilla</taxon>
    </lineage>
</organism>
<evidence type="ECO:0000313" key="1">
    <source>
        <dbReference type="EMBL" id="JAH57470.1"/>
    </source>
</evidence>
<name>A0A0E9TX21_ANGAN</name>
<sequence>MSSSMNGFSVIAVQKVVQVNKWKAYNESWNFPQISALSSSSTPGAFGEVKTGNKMNVLK</sequence>
<reference evidence="1" key="2">
    <citation type="journal article" date="2015" name="Fish Shellfish Immunol.">
        <title>Early steps in the European eel (Anguilla anguilla)-Vibrio vulnificus interaction in the gills: Role of the RtxA13 toxin.</title>
        <authorList>
            <person name="Callol A."/>
            <person name="Pajuelo D."/>
            <person name="Ebbesson L."/>
            <person name="Teles M."/>
            <person name="MacKenzie S."/>
            <person name="Amaro C."/>
        </authorList>
    </citation>
    <scope>NUCLEOTIDE SEQUENCE</scope>
</reference>
<accession>A0A0E9TX21</accession>
<reference evidence="1" key="1">
    <citation type="submission" date="2014-11" db="EMBL/GenBank/DDBJ databases">
        <authorList>
            <person name="Amaro Gonzalez C."/>
        </authorList>
    </citation>
    <scope>NUCLEOTIDE SEQUENCE</scope>
</reference>